<evidence type="ECO:0000313" key="16">
    <source>
        <dbReference type="EMBL" id="SBW10961.1"/>
    </source>
</evidence>
<dbReference type="PANTHER" id="PTHR12128:SF66">
    <property type="entry name" value="4-HYDROXY-2-OXOGLUTARATE ALDOLASE, MITOCHONDRIAL"/>
    <property type="match status" value="1"/>
</dbReference>
<comment type="subcellular location">
    <subcellularLocation>
        <location evidence="12">Cytoplasm</location>
    </subcellularLocation>
</comment>
<protein>
    <recommendedName>
        <fullName evidence="4 12">4-hydroxy-tetrahydrodipicolinate synthase</fullName>
        <shortName evidence="12">HTPA synthase</shortName>
        <ecNumber evidence="4 12">4.3.3.7</ecNumber>
    </recommendedName>
</protein>
<reference evidence="16" key="1">
    <citation type="submission" date="2016-04" db="EMBL/GenBank/DDBJ databases">
        <authorList>
            <person name="Evans L.H."/>
            <person name="Alamgir A."/>
            <person name="Owens N."/>
            <person name="Weber N.D."/>
            <person name="Virtaneva K."/>
            <person name="Barbian K."/>
            <person name="Babar A."/>
            <person name="Rosenke K."/>
        </authorList>
    </citation>
    <scope>NUCLEOTIDE SEQUENCE</scope>
    <source>
        <strain evidence="16">86</strain>
    </source>
</reference>
<dbReference type="GO" id="GO:0009089">
    <property type="term" value="P:lysine biosynthetic process via diaminopimelate"/>
    <property type="evidence" value="ECO:0007669"/>
    <property type="project" value="UniProtKB-UniRule"/>
</dbReference>
<dbReference type="HAMAP" id="MF_00418">
    <property type="entry name" value="DapA"/>
    <property type="match status" value="1"/>
</dbReference>
<dbReference type="CDD" id="cd00408">
    <property type="entry name" value="DHDPS-like"/>
    <property type="match status" value="1"/>
</dbReference>
<evidence type="ECO:0000256" key="9">
    <source>
        <dbReference type="ARBA" id="ARBA00023239"/>
    </source>
</evidence>
<feature type="binding site" evidence="12 15">
    <location>
        <position position="207"/>
    </location>
    <ligand>
        <name>pyruvate</name>
        <dbReference type="ChEBI" id="CHEBI:15361"/>
    </ligand>
</feature>
<feature type="site" description="Part of a proton relay during catalysis" evidence="12">
    <location>
        <position position="47"/>
    </location>
</feature>
<keyword evidence="5 12" id="KW-0963">Cytoplasm</keyword>
<dbReference type="UniPathway" id="UPA00034">
    <property type="reaction ID" value="UER00017"/>
</dbReference>
<comment type="caution">
    <text evidence="12">Was originally thought to be a dihydrodipicolinate synthase (DHDPS), catalyzing the condensation of (S)-aspartate-beta-semialdehyde [(S)-ASA] and pyruvate to dihydrodipicolinate (DHDP). However, it was shown in E.coli that the product of the enzymatic reaction is not dihydrodipicolinate but in fact (4S)-4-hydroxy-2,3,4,5-tetrahydro-(2S)-dipicolinic acid (HTPA), and that the consecutive dehydration reaction leading to DHDP is not spontaneous but catalyzed by DapB.</text>
</comment>
<evidence type="ECO:0000256" key="11">
    <source>
        <dbReference type="ARBA" id="ARBA00047836"/>
    </source>
</evidence>
<keyword evidence="10 12" id="KW-0704">Schiff base</keyword>
<sequence length="298" mass="31898">MNTLIKGIIAAMVTAMNEDESLNETEIRRQVNRQIAAGADAVFCLGTNGEAYIQSDEEKLEVIRIVVDETKGRVPVYVGTGCPGTKATIALSLKAKELGADVLSIISPYFAAISQKEIIEHYKAVAQAVDMPIVMYNMPARTGNNIEPATVAELAKMPNIVGIKDSSGNWNNLKAYIDATRDMDFSVLSGSDSLILPALQEGGTGGITAVANIYPETMVSIYQKFNTGDMAGAEVAQASIADIRACFKFGNPNTVTKKATNLVGNPVGPCRAPFNYLSEEAVEKIKETLEADKAKGIR</sequence>
<evidence type="ECO:0000256" key="13">
    <source>
        <dbReference type="PIRNR" id="PIRNR001365"/>
    </source>
</evidence>
<dbReference type="PRINTS" id="PR00146">
    <property type="entry name" value="DHPICSNTHASE"/>
</dbReference>
<dbReference type="NCBIfam" id="TIGR00674">
    <property type="entry name" value="dapA"/>
    <property type="match status" value="1"/>
</dbReference>
<dbReference type="EMBL" id="FLUN01000001">
    <property type="protein sequence ID" value="SBW10961.1"/>
    <property type="molecule type" value="Genomic_DNA"/>
</dbReference>
<dbReference type="GO" id="GO:0005737">
    <property type="term" value="C:cytoplasm"/>
    <property type="evidence" value="ECO:0007669"/>
    <property type="project" value="UniProtKB-SubCell"/>
</dbReference>
<evidence type="ECO:0000256" key="10">
    <source>
        <dbReference type="ARBA" id="ARBA00023270"/>
    </source>
</evidence>
<dbReference type="Gene3D" id="3.20.20.70">
    <property type="entry name" value="Aldolase class I"/>
    <property type="match status" value="1"/>
</dbReference>
<dbReference type="PANTHER" id="PTHR12128">
    <property type="entry name" value="DIHYDRODIPICOLINATE SYNTHASE"/>
    <property type="match status" value="1"/>
</dbReference>
<dbReference type="GO" id="GO:0008840">
    <property type="term" value="F:4-hydroxy-tetrahydrodipicolinate synthase activity"/>
    <property type="evidence" value="ECO:0007669"/>
    <property type="project" value="UniProtKB-UniRule"/>
</dbReference>
<dbReference type="InterPro" id="IPR020625">
    <property type="entry name" value="Schiff_base-form_aldolases_AS"/>
</dbReference>
<comment type="subunit">
    <text evidence="12">Homotetramer; dimer of dimers.</text>
</comment>
<dbReference type="SMART" id="SM01130">
    <property type="entry name" value="DHDPS"/>
    <property type="match status" value="1"/>
</dbReference>
<comment type="pathway">
    <text evidence="2 12">Amino-acid biosynthesis; L-lysine biosynthesis via DAP pathway; (S)-tetrahydrodipicolinate from L-aspartate: step 3/4.</text>
</comment>
<gene>
    <name evidence="12 16" type="primary">dapA</name>
    <name evidence="16" type="ORF">KL86CLO1_13114</name>
</gene>
<dbReference type="InterPro" id="IPR005263">
    <property type="entry name" value="DapA"/>
</dbReference>
<evidence type="ECO:0000256" key="12">
    <source>
        <dbReference type="HAMAP-Rule" id="MF_00418"/>
    </source>
</evidence>
<dbReference type="PIRSF" id="PIRSF001365">
    <property type="entry name" value="DHDPS"/>
    <property type="match status" value="1"/>
</dbReference>
<evidence type="ECO:0000256" key="7">
    <source>
        <dbReference type="ARBA" id="ARBA00022915"/>
    </source>
</evidence>
<evidence type="ECO:0000256" key="14">
    <source>
        <dbReference type="PIRSR" id="PIRSR001365-1"/>
    </source>
</evidence>
<name>A0A212KH51_9FIRM</name>
<evidence type="ECO:0000256" key="4">
    <source>
        <dbReference type="ARBA" id="ARBA00012086"/>
    </source>
</evidence>
<feature type="active site" description="Proton donor/acceptor" evidence="12 14">
    <location>
        <position position="136"/>
    </location>
</feature>
<accession>A0A212KH51</accession>
<dbReference type="InterPro" id="IPR013785">
    <property type="entry name" value="Aldolase_TIM"/>
</dbReference>
<evidence type="ECO:0000256" key="2">
    <source>
        <dbReference type="ARBA" id="ARBA00005120"/>
    </source>
</evidence>
<comment type="catalytic activity">
    <reaction evidence="11 12">
        <text>L-aspartate 4-semialdehyde + pyruvate = (2S,4S)-4-hydroxy-2,3,4,5-tetrahydrodipicolinate + H2O + H(+)</text>
        <dbReference type="Rhea" id="RHEA:34171"/>
        <dbReference type="ChEBI" id="CHEBI:15361"/>
        <dbReference type="ChEBI" id="CHEBI:15377"/>
        <dbReference type="ChEBI" id="CHEBI:15378"/>
        <dbReference type="ChEBI" id="CHEBI:67139"/>
        <dbReference type="ChEBI" id="CHEBI:537519"/>
        <dbReference type="EC" id="4.3.3.7"/>
    </reaction>
</comment>
<dbReference type="SUPFAM" id="SSF51569">
    <property type="entry name" value="Aldolase"/>
    <property type="match status" value="1"/>
</dbReference>
<keyword evidence="6 12" id="KW-0028">Amino-acid biosynthesis</keyword>
<dbReference type="GO" id="GO:0019877">
    <property type="term" value="P:diaminopimelate biosynthetic process"/>
    <property type="evidence" value="ECO:0007669"/>
    <property type="project" value="UniProtKB-UniRule"/>
</dbReference>
<feature type="active site" description="Schiff-base intermediate with substrate" evidence="12 14">
    <location>
        <position position="164"/>
    </location>
</feature>
<evidence type="ECO:0000256" key="1">
    <source>
        <dbReference type="ARBA" id="ARBA00003294"/>
    </source>
</evidence>
<evidence type="ECO:0000256" key="6">
    <source>
        <dbReference type="ARBA" id="ARBA00022605"/>
    </source>
</evidence>
<evidence type="ECO:0000256" key="5">
    <source>
        <dbReference type="ARBA" id="ARBA00022490"/>
    </source>
</evidence>
<keyword evidence="9 12" id="KW-0456">Lyase</keyword>
<dbReference type="EC" id="4.3.3.7" evidence="4 12"/>
<proteinExistence type="inferred from homology"/>
<keyword evidence="7 12" id="KW-0220">Diaminopimelate biosynthesis</keyword>
<organism evidence="16">
    <name type="scientific">uncultured Eubacteriales bacterium</name>
    <dbReference type="NCBI Taxonomy" id="172733"/>
    <lineage>
        <taxon>Bacteria</taxon>
        <taxon>Bacillati</taxon>
        <taxon>Bacillota</taxon>
        <taxon>Clostridia</taxon>
        <taxon>Eubacteriales</taxon>
        <taxon>environmental samples</taxon>
    </lineage>
</organism>
<comment type="caution">
    <text evidence="12">Lacks conserved residue(s) required for the propagation of feature annotation.</text>
</comment>
<keyword evidence="8 12" id="KW-0457">Lysine biosynthesis</keyword>
<dbReference type="PROSITE" id="PS00666">
    <property type="entry name" value="DHDPS_2"/>
    <property type="match status" value="1"/>
</dbReference>
<dbReference type="Pfam" id="PF00701">
    <property type="entry name" value="DHDPS"/>
    <property type="match status" value="1"/>
</dbReference>
<comment type="function">
    <text evidence="1 12">Catalyzes the condensation of (S)-aspartate-beta-semialdehyde [(S)-ASA] and pyruvate to 4-hydroxy-tetrahydrodipicolinate (HTPA).</text>
</comment>
<dbReference type="InterPro" id="IPR002220">
    <property type="entry name" value="DapA-like"/>
</dbReference>
<comment type="similarity">
    <text evidence="3 12 13">Belongs to the DapA family.</text>
</comment>
<evidence type="ECO:0000256" key="15">
    <source>
        <dbReference type="PIRSR" id="PIRSR001365-2"/>
    </source>
</evidence>
<evidence type="ECO:0000256" key="8">
    <source>
        <dbReference type="ARBA" id="ARBA00023154"/>
    </source>
</evidence>
<dbReference type="AlphaFoldDB" id="A0A212KH51"/>
<evidence type="ECO:0000256" key="3">
    <source>
        <dbReference type="ARBA" id="ARBA00007592"/>
    </source>
</evidence>